<keyword evidence="2" id="KW-1185">Reference proteome</keyword>
<organism evidence="1 2">
    <name type="scientific">Trichogramma brassicae</name>
    <dbReference type="NCBI Taxonomy" id="86971"/>
    <lineage>
        <taxon>Eukaryota</taxon>
        <taxon>Metazoa</taxon>
        <taxon>Ecdysozoa</taxon>
        <taxon>Arthropoda</taxon>
        <taxon>Hexapoda</taxon>
        <taxon>Insecta</taxon>
        <taxon>Pterygota</taxon>
        <taxon>Neoptera</taxon>
        <taxon>Endopterygota</taxon>
        <taxon>Hymenoptera</taxon>
        <taxon>Apocrita</taxon>
        <taxon>Proctotrupomorpha</taxon>
        <taxon>Chalcidoidea</taxon>
        <taxon>Trichogrammatidae</taxon>
        <taxon>Trichogramma</taxon>
    </lineage>
</organism>
<evidence type="ECO:0000313" key="1">
    <source>
        <dbReference type="EMBL" id="CAB0039204.1"/>
    </source>
</evidence>
<accession>A0A6H5IU47</accession>
<proteinExistence type="predicted"/>
<dbReference type="AlphaFoldDB" id="A0A6H5IU47"/>
<dbReference type="EMBL" id="CADCXV010000944">
    <property type="protein sequence ID" value="CAB0039204.1"/>
    <property type="molecule type" value="Genomic_DNA"/>
</dbReference>
<feature type="non-terminal residue" evidence="1">
    <location>
        <position position="256"/>
    </location>
</feature>
<gene>
    <name evidence="1" type="ORF">TBRA_LOCUS10958</name>
</gene>
<name>A0A6H5IU47_9HYME</name>
<sequence>MAELRAPAHSVSTAEVHLACIVEGATGSNKTPIEPKMKLNLKALSINRERSRLHRYAYTFQTSVSCPSLARKQMYHIKVLLCTTSPLNGHEHDLEKKAKNVFEPRDPKGFKKRTSSTGEIKRKSLVKSYRVVRIGLWKCGTQCPKNPTSLALAVSLEKISNSRCRLPSCHHANQHRVDLVPLSPKRLNISSFRRCFFTCHFCRGSCRNFRRQSTYQNRGALSGLWLKSCHGLKHGKKSHRSRRKNYVTLGVNGLKY</sequence>
<dbReference type="Proteomes" id="UP000479190">
    <property type="component" value="Unassembled WGS sequence"/>
</dbReference>
<protein>
    <submittedName>
        <fullName evidence="1">Uncharacterized protein</fullName>
    </submittedName>
</protein>
<reference evidence="1 2" key="1">
    <citation type="submission" date="2020-02" db="EMBL/GenBank/DDBJ databases">
        <authorList>
            <person name="Ferguson B K."/>
        </authorList>
    </citation>
    <scope>NUCLEOTIDE SEQUENCE [LARGE SCALE GENOMIC DNA]</scope>
</reference>
<evidence type="ECO:0000313" key="2">
    <source>
        <dbReference type="Proteomes" id="UP000479190"/>
    </source>
</evidence>